<protein>
    <submittedName>
        <fullName evidence="2">Uncharacterized protein</fullName>
    </submittedName>
</protein>
<comment type="caution">
    <text evidence="2">The sequence shown here is derived from an EMBL/GenBank/DDBJ whole genome shotgun (WGS) entry which is preliminary data.</text>
</comment>
<gene>
    <name evidence="2" type="ORF">B7R22_14560</name>
</gene>
<name>A0A3E0VVK6_9MICO</name>
<keyword evidence="1" id="KW-0812">Transmembrane</keyword>
<organism evidence="2 3">
    <name type="scientific">Subtercola boreus</name>
    <dbReference type="NCBI Taxonomy" id="120213"/>
    <lineage>
        <taxon>Bacteria</taxon>
        <taxon>Bacillati</taxon>
        <taxon>Actinomycetota</taxon>
        <taxon>Actinomycetes</taxon>
        <taxon>Micrococcales</taxon>
        <taxon>Microbacteriaceae</taxon>
        <taxon>Subtercola</taxon>
    </lineage>
</organism>
<reference evidence="2 3" key="1">
    <citation type="submission" date="2017-04" db="EMBL/GenBank/DDBJ databases">
        <title>Comparative genome analysis of Subtercola boreus.</title>
        <authorList>
            <person name="Cho Y.-J."/>
            <person name="Cho A."/>
            <person name="Kim O.-S."/>
            <person name="Lee J.-I."/>
        </authorList>
    </citation>
    <scope>NUCLEOTIDE SEQUENCE [LARGE SCALE GENOMIC DNA]</scope>
    <source>
        <strain evidence="2 3">P27479</strain>
    </source>
</reference>
<evidence type="ECO:0000313" key="2">
    <source>
        <dbReference type="EMBL" id="RFA12867.1"/>
    </source>
</evidence>
<feature type="transmembrane region" description="Helical" evidence="1">
    <location>
        <begin position="29"/>
        <end position="52"/>
    </location>
</feature>
<evidence type="ECO:0000256" key="1">
    <source>
        <dbReference type="SAM" id="Phobius"/>
    </source>
</evidence>
<feature type="transmembrane region" description="Helical" evidence="1">
    <location>
        <begin position="85"/>
        <end position="106"/>
    </location>
</feature>
<dbReference type="EMBL" id="NBXB01000039">
    <property type="protein sequence ID" value="RFA12867.1"/>
    <property type="molecule type" value="Genomic_DNA"/>
</dbReference>
<keyword evidence="1" id="KW-1133">Transmembrane helix</keyword>
<proteinExistence type="predicted"/>
<dbReference type="RefSeq" id="WP_116412452.1">
    <property type="nucleotide sequence ID" value="NZ_NBXB01000039.1"/>
</dbReference>
<dbReference type="OrthoDB" id="3177419at2"/>
<dbReference type="Proteomes" id="UP000256541">
    <property type="component" value="Unassembled WGS sequence"/>
</dbReference>
<evidence type="ECO:0000313" key="3">
    <source>
        <dbReference type="Proteomes" id="UP000256541"/>
    </source>
</evidence>
<accession>A0A3E0VVK6</accession>
<keyword evidence="1" id="KW-0472">Membrane</keyword>
<sequence length="110" mass="11301">MWTPDAQTAVPAAPHLIAAATDQFLGVDWGAFAIVFLISFAAAVVIVVFYALGLRLLAAGSPDDTGSEGHVTSAARGPRPVAATFGGYLCLAIGGAAVLYGLYLIIPQFH</sequence>
<dbReference type="AlphaFoldDB" id="A0A3E0VVK6"/>